<feature type="domain" description="HTH myb-type" evidence="10">
    <location>
        <begin position="38"/>
        <end position="90"/>
    </location>
</feature>
<dbReference type="GO" id="GO:0040008">
    <property type="term" value="P:regulation of growth"/>
    <property type="evidence" value="ECO:0007669"/>
    <property type="project" value="UniProtKB-ARBA"/>
</dbReference>
<sequence>MSYTTATADSDDGMHSSIHNESPAPDSISNGCRSRGKRSVLKKGPWTSTEDGILIDYVKKHGEGNWNAVQKHTSLARCGKSCRLRWANHLRPNLKKGAFSQEEEQLIVEMHAKMGNKWAQMAEHLPGRTDNEIKNYWNTRIKRRQRAGLPLYPPEIYVDDLHWSEEYTKSNIIRVDRRRRHQDFLQLGNSKDNVLFDDLNFAASLLPAASDLSDLVACNMLGTGASSSRYESYMPPILPSPKQIWESGSRFPMCSSNIKHEFQSPEHFQNTAVQKNPRSCSISPCDVDHHPYENQHSSHMMMVPDSHTVTYGMHPTSKPLFGAVKLELPSFQYSETSAFDQWKTTPSPPHSDLLDSVDAYIQSPPPSQVEESDCFSSCDTGLLDMLLHEAKIKTSAKHSLLMSSPQKSFSSTTCTTNVTQNVPRGSENLIKSGEYEDSQKYLGRSEITSPSQLSAGGFSSAVLVFVYEAFAGNVVKTEELDQVWEPKRVDITRPDVLLASSWLDQGCYGIVSDTSSMSDALALLGGDDIGNSYVTVGSSSGQAPRGVGSYGWTNMPPVWSL</sequence>
<dbReference type="Pfam" id="PF00249">
    <property type="entry name" value="Myb_DNA-binding"/>
    <property type="match status" value="2"/>
</dbReference>
<evidence type="ECO:0000313" key="12">
    <source>
        <dbReference type="Proteomes" id="UP000434276"/>
    </source>
</evidence>
<dbReference type="FunFam" id="1.10.10.60:FF:000119">
    <property type="entry name" value="Transcription factor GAMYB"/>
    <property type="match status" value="1"/>
</dbReference>
<accession>A0A5S9XB27</accession>
<dbReference type="GO" id="GO:0009653">
    <property type="term" value="P:anatomical structure morphogenesis"/>
    <property type="evidence" value="ECO:0007669"/>
    <property type="project" value="UniProtKB-ARBA"/>
</dbReference>
<dbReference type="CDD" id="cd00167">
    <property type="entry name" value="SANT"/>
    <property type="match status" value="2"/>
</dbReference>
<evidence type="ECO:0008006" key="13">
    <source>
        <dbReference type="Google" id="ProtNLM"/>
    </source>
</evidence>
<gene>
    <name evidence="11" type="ORF">C24_LOCUS12296</name>
</gene>
<dbReference type="Gene3D" id="1.10.10.60">
    <property type="entry name" value="Homeodomain-like"/>
    <property type="match status" value="2"/>
</dbReference>
<dbReference type="Proteomes" id="UP000434276">
    <property type="component" value="Unassembled WGS sequence"/>
</dbReference>
<dbReference type="InterPro" id="IPR017930">
    <property type="entry name" value="Myb_dom"/>
</dbReference>
<feature type="domain" description="HTH myb-type" evidence="10">
    <location>
        <begin position="91"/>
        <end position="145"/>
    </location>
</feature>
<feature type="domain" description="Myb-like" evidence="9">
    <location>
        <begin position="91"/>
        <end position="141"/>
    </location>
</feature>
<dbReference type="AlphaFoldDB" id="A0A5S9XB27"/>
<evidence type="ECO:0000256" key="1">
    <source>
        <dbReference type="ARBA" id="ARBA00004123"/>
    </source>
</evidence>
<evidence type="ECO:0000256" key="2">
    <source>
        <dbReference type="ARBA" id="ARBA00022737"/>
    </source>
</evidence>
<dbReference type="FunFam" id="1.10.10.60:FF:000001">
    <property type="entry name" value="MYB-related transcription factor"/>
    <property type="match status" value="1"/>
</dbReference>
<dbReference type="SUPFAM" id="SSF46689">
    <property type="entry name" value="Homeodomain-like"/>
    <property type="match status" value="1"/>
</dbReference>
<dbReference type="PROSITE" id="PS50090">
    <property type="entry name" value="MYB_LIKE"/>
    <property type="match status" value="2"/>
</dbReference>
<dbReference type="OrthoDB" id="2143914at2759"/>
<dbReference type="ExpressionAtlas" id="A0A5S9XB27">
    <property type="expression patterns" value="baseline and differential"/>
</dbReference>
<dbReference type="PANTHER" id="PTHR47995:SF18">
    <property type="entry name" value="TRANSCRIPTION FACTOR MYB65"/>
    <property type="match status" value="1"/>
</dbReference>
<dbReference type="GO" id="GO:0048235">
    <property type="term" value="P:pollen sperm cell differentiation"/>
    <property type="evidence" value="ECO:0007669"/>
    <property type="project" value="UniProtKB-ARBA"/>
</dbReference>
<evidence type="ECO:0000256" key="3">
    <source>
        <dbReference type="ARBA" id="ARBA00023015"/>
    </source>
</evidence>
<dbReference type="PIRSF" id="PIRSF001693">
    <property type="entry name" value="Transcription_factor_GAMYB"/>
    <property type="match status" value="1"/>
</dbReference>
<dbReference type="GO" id="GO:0045893">
    <property type="term" value="P:positive regulation of DNA-templated transcription"/>
    <property type="evidence" value="ECO:0007669"/>
    <property type="project" value="UniProtKB-ARBA"/>
</dbReference>
<reference evidence="11 12" key="1">
    <citation type="submission" date="2019-12" db="EMBL/GenBank/DDBJ databases">
        <authorList>
            <person name="Jiao W.-B."/>
            <person name="Schneeberger K."/>
        </authorList>
    </citation>
    <scope>NUCLEOTIDE SEQUENCE [LARGE SCALE GENOMIC DNA]</scope>
    <source>
        <strain evidence="12">cv. C24</strain>
    </source>
</reference>
<keyword evidence="7" id="KW-0539">Nucleus</keyword>
<evidence type="ECO:0000256" key="6">
    <source>
        <dbReference type="ARBA" id="ARBA00023163"/>
    </source>
</evidence>
<dbReference type="PANTHER" id="PTHR47995">
    <property type="entry name" value="TRANSCRIPTION FACTOR MYB33-RELATED"/>
    <property type="match status" value="1"/>
</dbReference>
<dbReference type="InterPro" id="IPR009057">
    <property type="entry name" value="Homeodomain-like_sf"/>
</dbReference>
<keyword evidence="5" id="KW-0010">Activator</keyword>
<keyword evidence="4" id="KW-0238">DNA-binding</keyword>
<feature type="region of interest" description="Disordered" evidence="8">
    <location>
        <begin position="1"/>
        <end position="44"/>
    </location>
</feature>
<evidence type="ECO:0000256" key="7">
    <source>
        <dbReference type="ARBA" id="ARBA00023242"/>
    </source>
</evidence>
<dbReference type="SMART" id="SM00717">
    <property type="entry name" value="SANT"/>
    <property type="match status" value="2"/>
</dbReference>
<evidence type="ECO:0000256" key="4">
    <source>
        <dbReference type="ARBA" id="ARBA00023125"/>
    </source>
</evidence>
<evidence type="ECO:0000313" key="11">
    <source>
        <dbReference type="EMBL" id="CAA0382063.1"/>
    </source>
</evidence>
<keyword evidence="6" id="KW-0804">Transcription</keyword>
<dbReference type="PROSITE" id="PS51294">
    <property type="entry name" value="HTH_MYB"/>
    <property type="match status" value="2"/>
</dbReference>
<proteinExistence type="predicted"/>
<evidence type="ECO:0000259" key="9">
    <source>
        <dbReference type="PROSITE" id="PS50090"/>
    </source>
</evidence>
<dbReference type="EMBL" id="CACSHJ010000089">
    <property type="protein sequence ID" value="CAA0382063.1"/>
    <property type="molecule type" value="Genomic_DNA"/>
</dbReference>
<keyword evidence="2" id="KW-0677">Repeat</keyword>
<feature type="domain" description="Myb-like" evidence="9">
    <location>
        <begin position="38"/>
        <end position="90"/>
    </location>
</feature>
<evidence type="ECO:0000256" key="8">
    <source>
        <dbReference type="SAM" id="MobiDB-lite"/>
    </source>
</evidence>
<dbReference type="InterPro" id="IPR001005">
    <property type="entry name" value="SANT/Myb"/>
</dbReference>
<keyword evidence="3" id="KW-0805">Transcription regulation</keyword>
<evidence type="ECO:0000259" key="10">
    <source>
        <dbReference type="PROSITE" id="PS51294"/>
    </source>
</evidence>
<dbReference type="InterPro" id="IPR016310">
    <property type="entry name" value="GAMYB-like"/>
</dbReference>
<protein>
    <recommendedName>
        <fullName evidence="13">Transcription factor</fullName>
    </recommendedName>
</protein>
<dbReference type="GO" id="GO:0005634">
    <property type="term" value="C:nucleus"/>
    <property type="evidence" value="ECO:0007669"/>
    <property type="project" value="UniProtKB-SubCell"/>
</dbReference>
<name>A0A5S9XB27_ARATH</name>
<dbReference type="GO" id="GO:0003677">
    <property type="term" value="F:DNA binding"/>
    <property type="evidence" value="ECO:0007669"/>
    <property type="project" value="UniProtKB-KW"/>
</dbReference>
<organism evidence="11 12">
    <name type="scientific">Arabidopsis thaliana</name>
    <name type="common">Mouse-ear cress</name>
    <dbReference type="NCBI Taxonomy" id="3702"/>
    <lineage>
        <taxon>Eukaryota</taxon>
        <taxon>Viridiplantae</taxon>
        <taxon>Streptophyta</taxon>
        <taxon>Embryophyta</taxon>
        <taxon>Tracheophyta</taxon>
        <taxon>Spermatophyta</taxon>
        <taxon>Magnoliopsida</taxon>
        <taxon>eudicotyledons</taxon>
        <taxon>Gunneridae</taxon>
        <taxon>Pentapetalae</taxon>
        <taxon>rosids</taxon>
        <taxon>malvids</taxon>
        <taxon>Brassicales</taxon>
        <taxon>Brassicaceae</taxon>
        <taxon>Camelineae</taxon>
        <taxon>Arabidopsis</taxon>
    </lineage>
</organism>
<evidence type="ECO:0000256" key="5">
    <source>
        <dbReference type="ARBA" id="ARBA00023159"/>
    </source>
</evidence>
<comment type="subcellular location">
    <subcellularLocation>
        <location evidence="1">Nucleus</location>
    </subcellularLocation>
</comment>